<feature type="transmembrane region" description="Helical" evidence="1">
    <location>
        <begin position="85"/>
        <end position="105"/>
    </location>
</feature>
<dbReference type="OrthoDB" id="329514at2"/>
<dbReference type="AlphaFoldDB" id="A0A1I7FIN0"/>
<dbReference type="RefSeq" id="WP_068839219.1">
    <property type="nucleotide sequence ID" value="NZ_BMXC01000001.1"/>
</dbReference>
<keyword evidence="1" id="KW-1133">Transmembrane helix</keyword>
<gene>
    <name evidence="2" type="ORF">SAMN04487941_0223</name>
</gene>
<dbReference type="STRING" id="388950.GCA_001611675_03361"/>
<dbReference type="EMBL" id="FPCA01000001">
    <property type="protein sequence ID" value="SFU35916.1"/>
    <property type="molecule type" value="Genomic_DNA"/>
</dbReference>
<keyword evidence="3" id="KW-1185">Reference proteome</keyword>
<evidence type="ECO:0000313" key="3">
    <source>
        <dbReference type="Proteomes" id="UP000182491"/>
    </source>
</evidence>
<proteinExistence type="predicted"/>
<evidence type="ECO:0000313" key="2">
    <source>
        <dbReference type="EMBL" id="SFU35916.1"/>
    </source>
</evidence>
<feature type="transmembrane region" description="Helical" evidence="1">
    <location>
        <begin position="44"/>
        <end position="65"/>
    </location>
</feature>
<protein>
    <submittedName>
        <fullName evidence="2">Uncharacterized protein</fullName>
    </submittedName>
</protein>
<sequence>MYTGLLHSHSYMTYLVLLGLLISFISALIGLFGKRIFSDGDRKIALLGLIPAHLQWVIGLILYFVSPRGASNFSGAAMGDSISRLYILEHPLTMVIAVVLITIGYSRAKRMVGTDKGFKSIAIFYGIGLLLILIRIPWVSWPGN</sequence>
<feature type="transmembrane region" description="Helical" evidence="1">
    <location>
        <begin position="12"/>
        <end position="32"/>
    </location>
</feature>
<reference evidence="3" key="1">
    <citation type="submission" date="2016-10" db="EMBL/GenBank/DDBJ databases">
        <authorList>
            <person name="Varghese N."/>
        </authorList>
    </citation>
    <scope>NUCLEOTIDE SEQUENCE [LARGE SCALE GENOMIC DNA]</scope>
    <source>
        <strain evidence="3">DSM 18820</strain>
    </source>
</reference>
<feature type="transmembrane region" description="Helical" evidence="1">
    <location>
        <begin position="117"/>
        <end position="138"/>
    </location>
</feature>
<accession>A0A1I7FIN0</accession>
<keyword evidence="1" id="KW-0812">Transmembrane</keyword>
<dbReference type="Proteomes" id="UP000182491">
    <property type="component" value="Unassembled WGS sequence"/>
</dbReference>
<organism evidence="2 3">
    <name type="scientific">Pontibacter akesuensis</name>
    <dbReference type="NCBI Taxonomy" id="388950"/>
    <lineage>
        <taxon>Bacteria</taxon>
        <taxon>Pseudomonadati</taxon>
        <taxon>Bacteroidota</taxon>
        <taxon>Cytophagia</taxon>
        <taxon>Cytophagales</taxon>
        <taxon>Hymenobacteraceae</taxon>
        <taxon>Pontibacter</taxon>
    </lineage>
</organism>
<name>A0A1I7FIN0_9BACT</name>
<evidence type="ECO:0000256" key="1">
    <source>
        <dbReference type="SAM" id="Phobius"/>
    </source>
</evidence>
<keyword evidence="1" id="KW-0472">Membrane</keyword>